<accession>A0A8C9PWE6</accession>
<dbReference type="Proteomes" id="UP000694422">
    <property type="component" value="Unplaced"/>
</dbReference>
<protein>
    <submittedName>
        <fullName evidence="1">Uncharacterized protein</fullName>
    </submittedName>
</protein>
<reference evidence="1" key="2">
    <citation type="submission" date="2025-09" db="UniProtKB">
        <authorList>
            <consortium name="Ensembl"/>
        </authorList>
    </citation>
    <scope>IDENTIFICATION</scope>
</reference>
<keyword evidence="2" id="KW-1185">Reference proteome</keyword>
<organism evidence="1 2">
    <name type="scientific">Spermophilus dauricus</name>
    <name type="common">Daurian ground squirrel</name>
    <dbReference type="NCBI Taxonomy" id="99837"/>
    <lineage>
        <taxon>Eukaryota</taxon>
        <taxon>Metazoa</taxon>
        <taxon>Chordata</taxon>
        <taxon>Craniata</taxon>
        <taxon>Vertebrata</taxon>
        <taxon>Euteleostomi</taxon>
        <taxon>Mammalia</taxon>
        <taxon>Eutheria</taxon>
        <taxon>Euarchontoglires</taxon>
        <taxon>Glires</taxon>
        <taxon>Rodentia</taxon>
        <taxon>Sciuromorpha</taxon>
        <taxon>Sciuridae</taxon>
        <taxon>Xerinae</taxon>
        <taxon>Marmotini</taxon>
        <taxon>Spermophilus</taxon>
    </lineage>
</organism>
<proteinExistence type="predicted"/>
<evidence type="ECO:0000313" key="1">
    <source>
        <dbReference type="Ensembl" id="ENSSDAP00000016540.1"/>
    </source>
</evidence>
<evidence type="ECO:0000313" key="2">
    <source>
        <dbReference type="Proteomes" id="UP000694422"/>
    </source>
</evidence>
<reference evidence="1" key="1">
    <citation type="submission" date="2025-08" db="UniProtKB">
        <authorList>
            <consortium name="Ensembl"/>
        </authorList>
    </citation>
    <scope>IDENTIFICATION</scope>
</reference>
<dbReference type="AlphaFoldDB" id="A0A8C9PWE6"/>
<dbReference type="Ensembl" id="ENSSDAT00000018789.1">
    <property type="protein sequence ID" value="ENSSDAP00000016540.1"/>
    <property type="gene ID" value="ENSSDAG00000014974.1"/>
</dbReference>
<sequence length="63" mass="7109">VLRLPTMLCQMRPALGTLATNFTHIYATDIKLTALFSLLKWPMTTGCLSDSLERLWNRITVGL</sequence>
<name>A0A8C9PWE6_SPEDA</name>